<accession>A0A6L6Q9K8</accession>
<feature type="transmembrane region" description="Helical" evidence="1">
    <location>
        <begin position="7"/>
        <end position="26"/>
    </location>
</feature>
<evidence type="ECO:0000256" key="1">
    <source>
        <dbReference type="SAM" id="Phobius"/>
    </source>
</evidence>
<evidence type="ECO:0008006" key="4">
    <source>
        <dbReference type="Google" id="ProtNLM"/>
    </source>
</evidence>
<dbReference type="RefSeq" id="WP_155442221.1">
    <property type="nucleotide sequence ID" value="NZ_WNLA01000032.1"/>
</dbReference>
<keyword evidence="3" id="KW-1185">Reference proteome</keyword>
<proteinExistence type="predicted"/>
<gene>
    <name evidence="2" type="ORF">GM668_27750</name>
</gene>
<dbReference type="AlphaFoldDB" id="A0A6L6Q9K8"/>
<organism evidence="2 3">
    <name type="scientific">Pseudoduganella ginsengisoli</name>
    <dbReference type="NCBI Taxonomy" id="1462440"/>
    <lineage>
        <taxon>Bacteria</taxon>
        <taxon>Pseudomonadati</taxon>
        <taxon>Pseudomonadota</taxon>
        <taxon>Betaproteobacteria</taxon>
        <taxon>Burkholderiales</taxon>
        <taxon>Oxalobacteraceae</taxon>
        <taxon>Telluria group</taxon>
        <taxon>Pseudoduganella</taxon>
    </lineage>
</organism>
<dbReference type="Proteomes" id="UP000484015">
    <property type="component" value="Unassembled WGS sequence"/>
</dbReference>
<reference evidence="2 3" key="1">
    <citation type="submission" date="2019-11" db="EMBL/GenBank/DDBJ databases">
        <title>Type strains purchased from KCTC, JCM and DSMZ.</title>
        <authorList>
            <person name="Lu H."/>
        </authorList>
    </citation>
    <scope>NUCLEOTIDE SEQUENCE [LARGE SCALE GENOMIC DNA]</scope>
    <source>
        <strain evidence="2 3">KCTC 42409</strain>
    </source>
</reference>
<keyword evidence="1" id="KW-1133">Transmembrane helix</keyword>
<evidence type="ECO:0000313" key="3">
    <source>
        <dbReference type="Proteomes" id="UP000484015"/>
    </source>
</evidence>
<comment type="caution">
    <text evidence="2">The sequence shown here is derived from an EMBL/GenBank/DDBJ whole genome shotgun (WGS) entry which is preliminary data.</text>
</comment>
<name>A0A6L6Q9K8_9BURK</name>
<dbReference type="EMBL" id="WNLA01000032">
    <property type="protein sequence ID" value="MTW05878.1"/>
    <property type="molecule type" value="Genomic_DNA"/>
</dbReference>
<protein>
    <recommendedName>
        <fullName evidence="4">Holin</fullName>
    </recommendedName>
</protein>
<keyword evidence="1" id="KW-0812">Transmembrane</keyword>
<sequence>MPNKFTFARVAIITSAASFAIGAVTFANQHPFAWPAYLEAIFAVAVAAVGGYLIGRNQPDSTEPVHNVPK</sequence>
<feature type="transmembrane region" description="Helical" evidence="1">
    <location>
        <begin position="32"/>
        <end position="54"/>
    </location>
</feature>
<keyword evidence="1" id="KW-0472">Membrane</keyword>
<evidence type="ECO:0000313" key="2">
    <source>
        <dbReference type="EMBL" id="MTW05878.1"/>
    </source>
</evidence>